<dbReference type="InterPro" id="IPR051409">
    <property type="entry name" value="Atypical_kinase_ADCK"/>
</dbReference>
<dbReference type="Proteomes" id="UP000284403">
    <property type="component" value="Unassembled WGS sequence"/>
</dbReference>
<dbReference type="PANTHER" id="PTHR43851">
    <property type="match status" value="1"/>
</dbReference>
<dbReference type="EMBL" id="MKKU01000702">
    <property type="protein sequence ID" value="RNF03872.1"/>
    <property type="molecule type" value="Genomic_DNA"/>
</dbReference>
<evidence type="ECO:0000256" key="2">
    <source>
        <dbReference type="ARBA" id="ARBA00022679"/>
    </source>
</evidence>
<protein>
    <submittedName>
        <fullName evidence="7">Putative ABC1 protein</fullName>
        <ecNumber evidence="7">2.7.-.-</ecNumber>
    </submittedName>
</protein>
<dbReference type="CDD" id="cd13970">
    <property type="entry name" value="ABC1_ADCK3"/>
    <property type="match status" value="1"/>
</dbReference>
<evidence type="ECO:0000256" key="5">
    <source>
        <dbReference type="SAM" id="MobiDB-lite"/>
    </source>
</evidence>
<dbReference type="Pfam" id="PF03109">
    <property type="entry name" value="ABC1"/>
    <property type="match status" value="1"/>
</dbReference>
<gene>
    <name evidence="7" type="ORF">Tco025E_08069</name>
</gene>
<sequence>MLNRSGAIRSWCTVSRGLVKIVAAMAGATVSSAAPMSESQDGGGRAPTRVTGEGPIPSPPETLPRDVAANLRGGKDALNRKKNAVYRSVPSTRVGRAAGFASLFVQLGWDHVVGSKEGGMLASHSHQRIADTLCRMRGVVLKLGQMLSIQDAATVPPHVVQIFERVRDSAYAMPKEQLNRTLAKEYGNVNWRRDCFVDFDDEPIAAASIGQVHRATVKGDGDTLTEPVAVKVQYPGVAASIDSDIANLKTLIYLNLLPPGMFVDKILQELRQELALECRYTVEASKQTRYAALIQHVPELRDVFVVPKVYASLSTDNVLVTQLVSGVPIDRLATIAGSQDLKDYVAQRIFLLTLSELFCWRFMQTDPNYSNFLFDTETNRINLLDFGAAREYSAEFVRDYLDVVAAAAQQDRETIVAKSIKLGFLTGNEMAAMLDAHVASVVLLGKPFRHRDKPFDFAAENLPSLIQEHVPTMIKLRLRPPPTPVYSLHRRLSGTILLATKLKATVNTGELFWNIYDSCRV</sequence>
<evidence type="ECO:0000256" key="1">
    <source>
        <dbReference type="ARBA" id="ARBA00009670"/>
    </source>
</evidence>
<evidence type="ECO:0000313" key="7">
    <source>
        <dbReference type="EMBL" id="RNF03872.1"/>
    </source>
</evidence>
<reference evidence="7 8" key="1">
    <citation type="journal article" date="2018" name="BMC Genomics">
        <title>Genomic comparison of Trypanosoma conorhini and Trypanosoma rangeli to Trypanosoma cruzi strains of high and low virulence.</title>
        <authorList>
            <person name="Bradwell K.R."/>
            <person name="Koparde V.N."/>
            <person name="Matveyev A.V."/>
            <person name="Serrano M.G."/>
            <person name="Alves J.M."/>
            <person name="Parikh H."/>
            <person name="Huang B."/>
            <person name="Lee V."/>
            <person name="Espinosa-Alvarez O."/>
            <person name="Ortiz P.A."/>
            <person name="Costa-Martins A.G."/>
            <person name="Teixeira M.M."/>
            <person name="Buck G.A."/>
        </authorList>
    </citation>
    <scope>NUCLEOTIDE SEQUENCE [LARGE SCALE GENOMIC DNA]</scope>
    <source>
        <strain evidence="7 8">025E</strain>
    </source>
</reference>
<dbReference type="GeneID" id="40321680"/>
<dbReference type="InterPro" id="IPR034646">
    <property type="entry name" value="ADCK3_dom"/>
</dbReference>
<evidence type="ECO:0000259" key="6">
    <source>
        <dbReference type="Pfam" id="PF03109"/>
    </source>
</evidence>
<feature type="region of interest" description="Disordered" evidence="5">
    <location>
        <begin position="32"/>
        <end position="65"/>
    </location>
</feature>
<organism evidence="7 8">
    <name type="scientific">Trypanosoma conorhini</name>
    <dbReference type="NCBI Taxonomy" id="83891"/>
    <lineage>
        <taxon>Eukaryota</taxon>
        <taxon>Discoba</taxon>
        <taxon>Euglenozoa</taxon>
        <taxon>Kinetoplastea</taxon>
        <taxon>Metakinetoplastina</taxon>
        <taxon>Trypanosomatida</taxon>
        <taxon>Trypanosomatidae</taxon>
        <taxon>Trypanosoma</taxon>
    </lineage>
</organism>
<keyword evidence="3" id="KW-0547">Nucleotide-binding</keyword>
<keyword evidence="4" id="KW-0067">ATP-binding</keyword>
<dbReference type="SUPFAM" id="SSF56112">
    <property type="entry name" value="Protein kinase-like (PK-like)"/>
    <property type="match status" value="1"/>
</dbReference>
<dbReference type="OrthoDB" id="201153at2759"/>
<dbReference type="InterPro" id="IPR011009">
    <property type="entry name" value="Kinase-like_dom_sf"/>
</dbReference>
<dbReference type="GO" id="GO:0005524">
    <property type="term" value="F:ATP binding"/>
    <property type="evidence" value="ECO:0007669"/>
    <property type="project" value="UniProtKB-KW"/>
</dbReference>
<feature type="domain" description="ABC1 atypical kinase-like" evidence="6">
    <location>
        <begin position="166"/>
        <end position="417"/>
    </location>
</feature>
<evidence type="ECO:0000313" key="8">
    <source>
        <dbReference type="Proteomes" id="UP000284403"/>
    </source>
</evidence>
<evidence type="ECO:0000256" key="3">
    <source>
        <dbReference type="ARBA" id="ARBA00022741"/>
    </source>
</evidence>
<dbReference type="GO" id="GO:0016740">
    <property type="term" value="F:transferase activity"/>
    <property type="evidence" value="ECO:0007669"/>
    <property type="project" value="UniProtKB-KW"/>
</dbReference>
<proteinExistence type="inferred from homology"/>
<dbReference type="GO" id="GO:0006744">
    <property type="term" value="P:ubiquinone biosynthetic process"/>
    <property type="evidence" value="ECO:0007669"/>
    <property type="project" value="TreeGrafter"/>
</dbReference>
<dbReference type="PANTHER" id="PTHR43851:SF3">
    <property type="entry name" value="COENZYME Q8"/>
    <property type="match status" value="1"/>
</dbReference>
<comment type="similarity">
    <text evidence="1">Belongs to the protein kinase superfamily. ADCK protein kinase family.</text>
</comment>
<dbReference type="RefSeq" id="XP_029224929.1">
    <property type="nucleotide sequence ID" value="XM_029374926.1"/>
</dbReference>
<accession>A0A3R7LV43</accession>
<keyword evidence="2 7" id="KW-0808">Transferase</keyword>
<dbReference type="EC" id="2.7.-.-" evidence="7"/>
<evidence type="ECO:0000256" key="4">
    <source>
        <dbReference type="ARBA" id="ARBA00022840"/>
    </source>
</evidence>
<dbReference type="AlphaFoldDB" id="A0A3R7LV43"/>
<dbReference type="InterPro" id="IPR004147">
    <property type="entry name" value="ABC1_dom"/>
</dbReference>
<name>A0A3R7LV43_9TRYP</name>
<comment type="caution">
    <text evidence="7">The sequence shown here is derived from an EMBL/GenBank/DDBJ whole genome shotgun (WGS) entry which is preliminary data.</text>
</comment>
<keyword evidence="8" id="KW-1185">Reference proteome</keyword>